<proteinExistence type="predicted"/>
<gene>
    <name evidence="8" type="ORF">SAMN02745752_01464</name>
</gene>
<sequence>MLPVLRHLINRITEDRLLLVLLLSLPPLLWWSPVAAAELPQLVEWQTLAALTGLLLLSRGLELSGLLSRLGVILLTQLSTERKLAAMLVLFAATLSALITNDVALFIVIPLMLSLHQISPLPLARLTIFMALAVNAGSSISPIGNPQNLFIWQASGVSFLAFLQMMWPLALGLLLLLLLAVIPAFSSRTLQADTSPRLPTLHGPLLWTSLLLFVPFLLLADAGYAPLAALLVLLVYLLLHPRLLLGIDWLLLVIFLLMFINLGLLARLPLFTELGQQLDHWPGGVYGAGVLLSQVLSNVPATLFLAHFTEDWQALAWGVSVGGFGLALGSLANLIALRLVRLPGLLLQFHYWSIPALLISSLLGGGLLIWLNP</sequence>
<feature type="transmembrane region" description="Helical" evidence="6">
    <location>
        <begin position="123"/>
        <end position="144"/>
    </location>
</feature>
<evidence type="ECO:0000256" key="6">
    <source>
        <dbReference type="SAM" id="Phobius"/>
    </source>
</evidence>
<feature type="domain" description="Citrate transporter-like" evidence="7">
    <location>
        <begin position="21"/>
        <end position="322"/>
    </location>
</feature>
<evidence type="ECO:0000256" key="5">
    <source>
        <dbReference type="ARBA" id="ARBA00023136"/>
    </source>
</evidence>
<evidence type="ECO:0000256" key="1">
    <source>
        <dbReference type="ARBA" id="ARBA00004141"/>
    </source>
</evidence>
<feature type="transmembrane region" description="Helical" evidence="6">
    <location>
        <begin position="246"/>
        <end position="266"/>
    </location>
</feature>
<feature type="transmembrane region" description="Helical" evidence="6">
    <location>
        <begin position="349"/>
        <end position="371"/>
    </location>
</feature>
<evidence type="ECO:0000259" key="7">
    <source>
        <dbReference type="Pfam" id="PF03600"/>
    </source>
</evidence>
<comment type="subcellular location">
    <subcellularLocation>
        <location evidence="1">Membrane</location>
        <topology evidence="1">Multi-pass membrane protein</topology>
    </subcellularLocation>
</comment>
<dbReference type="PANTHER" id="PTHR43568">
    <property type="entry name" value="P PROTEIN"/>
    <property type="match status" value="1"/>
</dbReference>
<dbReference type="RefSeq" id="WP_177247057.1">
    <property type="nucleotide sequence ID" value="NZ_FPJW01000004.1"/>
</dbReference>
<dbReference type="GO" id="GO:0055085">
    <property type="term" value="P:transmembrane transport"/>
    <property type="evidence" value="ECO:0007669"/>
    <property type="project" value="InterPro"/>
</dbReference>
<evidence type="ECO:0000313" key="8">
    <source>
        <dbReference type="EMBL" id="SFX38731.1"/>
    </source>
</evidence>
<feature type="transmembrane region" description="Helical" evidence="6">
    <location>
        <begin position="315"/>
        <end position="337"/>
    </location>
</feature>
<feature type="transmembrane region" description="Helical" evidence="6">
    <location>
        <begin position="206"/>
        <end position="239"/>
    </location>
</feature>
<dbReference type="Pfam" id="PF03600">
    <property type="entry name" value="CitMHS"/>
    <property type="match status" value="1"/>
</dbReference>
<name>A0A1K1WNP1_9GAMM</name>
<organism evidence="8 9">
    <name type="scientific">Marinospirillum alkaliphilum DSM 21637</name>
    <dbReference type="NCBI Taxonomy" id="1122209"/>
    <lineage>
        <taxon>Bacteria</taxon>
        <taxon>Pseudomonadati</taxon>
        <taxon>Pseudomonadota</taxon>
        <taxon>Gammaproteobacteria</taxon>
        <taxon>Oceanospirillales</taxon>
        <taxon>Oceanospirillaceae</taxon>
        <taxon>Marinospirillum</taxon>
    </lineage>
</organism>
<keyword evidence="9" id="KW-1185">Reference proteome</keyword>
<dbReference type="InterPro" id="IPR051475">
    <property type="entry name" value="Diverse_Ion_Transporter"/>
</dbReference>
<feature type="transmembrane region" description="Helical" evidence="6">
    <location>
        <begin position="286"/>
        <end position="308"/>
    </location>
</feature>
<feature type="transmembrane region" description="Helical" evidence="6">
    <location>
        <begin position="165"/>
        <end position="186"/>
    </location>
</feature>
<dbReference type="InterPro" id="IPR004680">
    <property type="entry name" value="Cit_transptr-like_dom"/>
</dbReference>
<reference evidence="8 9" key="1">
    <citation type="submission" date="2016-11" db="EMBL/GenBank/DDBJ databases">
        <authorList>
            <person name="Jaros S."/>
            <person name="Januszkiewicz K."/>
            <person name="Wedrychowicz H."/>
        </authorList>
    </citation>
    <scope>NUCLEOTIDE SEQUENCE [LARGE SCALE GENOMIC DNA]</scope>
    <source>
        <strain evidence="8 9">DSM 21637</strain>
    </source>
</reference>
<feature type="transmembrane region" description="Helical" evidence="6">
    <location>
        <begin position="84"/>
        <end position="111"/>
    </location>
</feature>
<evidence type="ECO:0000256" key="4">
    <source>
        <dbReference type="ARBA" id="ARBA00022989"/>
    </source>
</evidence>
<accession>A0A1K1WNP1</accession>
<keyword evidence="4 6" id="KW-1133">Transmembrane helix</keyword>
<dbReference type="GO" id="GO:0016020">
    <property type="term" value="C:membrane"/>
    <property type="evidence" value="ECO:0007669"/>
    <property type="project" value="UniProtKB-SubCell"/>
</dbReference>
<keyword evidence="3 6" id="KW-0812">Transmembrane</keyword>
<evidence type="ECO:0000256" key="2">
    <source>
        <dbReference type="ARBA" id="ARBA00022448"/>
    </source>
</evidence>
<evidence type="ECO:0000256" key="3">
    <source>
        <dbReference type="ARBA" id="ARBA00022692"/>
    </source>
</evidence>
<dbReference type="AlphaFoldDB" id="A0A1K1WNP1"/>
<keyword evidence="5 6" id="KW-0472">Membrane</keyword>
<protein>
    <submittedName>
        <fullName evidence="8">Na+/H+ antiporter NhaD</fullName>
    </submittedName>
</protein>
<dbReference type="STRING" id="1122209.SAMN02745752_01464"/>
<dbReference type="EMBL" id="FPJW01000004">
    <property type="protein sequence ID" value="SFX38731.1"/>
    <property type="molecule type" value="Genomic_DNA"/>
</dbReference>
<dbReference type="Proteomes" id="UP000182350">
    <property type="component" value="Unassembled WGS sequence"/>
</dbReference>
<dbReference type="PANTHER" id="PTHR43568:SF1">
    <property type="entry name" value="P PROTEIN"/>
    <property type="match status" value="1"/>
</dbReference>
<keyword evidence="2" id="KW-0813">Transport</keyword>
<evidence type="ECO:0000313" key="9">
    <source>
        <dbReference type="Proteomes" id="UP000182350"/>
    </source>
</evidence>